<dbReference type="Proteomes" id="UP000709466">
    <property type="component" value="Unassembled WGS sequence"/>
</dbReference>
<dbReference type="GO" id="GO:0016787">
    <property type="term" value="F:hydrolase activity"/>
    <property type="evidence" value="ECO:0007669"/>
    <property type="project" value="UniProtKB-KW"/>
</dbReference>
<dbReference type="SUPFAM" id="SSF56219">
    <property type="entry name" value="DNase I-like"/>
    <property type="match status" value="1"/>
</dbReference>
<dbReference type="PANTHER" id="PTHR14859:SF15">
    <property type="entry name" value="ENDONUCLEASE_EXONUCLEASE_PHOSPHATASE DOMAIN-CONTAINING PROTEIN"/>
    <property type="match status" value="1"/>
</dbReference>
<proteinExistence type="predicted"/>
<dbReference type="Pfam" id="PF03372">
    <property type="entry name" value="Exo_endo_phos"/>
    <property type="match status" value="1"/>
</dbReference>
<dbReference type="EMBL" id="JAATOP010000007">
    <property type="protein sequence ID" value="NIY73006.1"/>
    <property type="molecule type" value="Genomic_DNA"/>
</dbReference>
<evidence type="ECO:0000313" key="3">
    <source>
        <dbReference type="Proteomes" id="UP000709466"/>
    </source>
</evidence>
<dbReference type="PANTHER" id="PTHR14859">
    <property type="entry name" value="CALCOFLUOR WHITE HYPERSENSITIVE PROTEIN PRECURSOR"/>
    <property type="match status" value="1"/>
</dbReference>
<dbReference type="RefSeq" id="WP_167638396.1">
    <property type="nucleotide sequence ID" value="NZ_JAATOP010000007.1"/>
</dbReference>
<accession>A0ABX0W0G9</accession>
<comment type="caution">
    <text evidence="2">The sequence shown here is derived from an EMBL/GenBank/DDBJ whole genome shotgun (WGS) entry which is preliminary data.</text>
</comment>
<protein>
    <submittedName>
        <fullName evidence="2">Metal-dependent hydrolase</fullName>
    </submittedName>
</protein>
<dbReference type="InterPro" id="IPR005135">
    <property type="entry name" value="Endo/exonuclease/phosphatase"/>
</dbReference>
<evidence type="ECO:0000259" key="1">
    <source>
        <dbReference type="Pfam" id="PF03372"/>
    </source>
</evidence>
<feature type="domain" description="Endonuclease/exonuclease/phosphatase" evidence="1">
    <location>
        <begin position="12"/>
        <end position="223"/>
    </location>
</feature>
<keyword evidence="3" id="KW-1185">Reference proteome</keyword>
<keyword evidence="2" id="KW-0378">Hydrolase</keyword>
<dbReference type="InterPro" id="IPR051916">
    <property type="entry name" value="GPI-anchor_lipid_remodeler"/>
</dbReference>
<gene>
    <name evidence="2" type="ORF">HCZ30_11250</name>
</gene>
<dbReference type="Gene3D" id="3.60.10.10">
    <property type="entry name" value="Endonuclease/exonuclease/phosphatase"/>
    <property type="match status" value="1"/>
</dbReference>
<name>A0ABX0W0G9_9RHOB</name>
<organism evidence="2 3">
    <name type="scientific">Marivivens donghaensis</name>
    <dbReference type="NCBI Taxonomy" id="1699413"/>
    <lineage>
        <taxon>Bacteria</taxon>
        <taxon>Pseudomonadati</taxon>
        <taxon>Pseudomonadota</taxon>
        <taxon>Alphaproteobacteria</taxon>
        <taxon>Rhodobacterales</taxon>
        <taxon>Paracoccaceae</taxon>
        <taxon>Marivivens group</taxon>
        <taxon>Marivivens</taxon>
    </lineage>
</organism>
<dbReference type="InterPro" id="IPR036691">
    <property type="entry name" value="Endo/exonu/phosph_ase_sf"/>
</dbReference>
<sequence>MSDTSSHRLRLASWNIRAGLGTDLRRDALRAISGISALKADIVALQEADFRMGRRPTALPKDSLIDHTGLCPVELAENDVSLGWHGVAVLAKPHIKAVDIHRLPLPGLEPRGASVVDFDIGLRVVAVHLGLLRRDRRAQLGHIREYLDDLEWMPTVMMGDFNEWHQSKGFERLDGFTVLAPGGRTYPSRMPVAPLDRFAHNDCCTVHPLPVPRSPSGPKASDHLPILVEVEIHKKAGHAQMPPEERVTQSHLA</sequence>
<evidence type="ECO:0000313" key="2">
    <source>
        <dbReference type="EMBL" id="NIY73006.1"/>
    </source>
</evidence>
<reference evidence="2 3" key="1">
    <citation type="submission" date="2020-03" db="EMBL/GenBank/DDBJ databases">
        <title>Bacterial isolates of synthetic phycosphere.</title>
        <authorList>
            <person name="Fu H."/>
            <person name="Moran M.A."/>
        </authorList>
    </citation>
    <scope>NUCLEOTIDE SEQUENCE [LARGE SCALE GENOMIC DNA]</scope>
    <source>
        <strain evidence="2 3">HF1</strain>
    </source>
</reference>